<reference evidence="1 2" key="1">
    <citation type="journal article" date="2015" name="Nature">
        <title>rRNA introns, odd ribosomes, and small enigmatic genomes across a large radiation of phyla.</title>
        <authorList>
            <person name="Brown C.T."/>
            <person name="Hug L.A."/>
            <person name="Thomas B.C."/>
            <person name="Sharon I."/>
            <person name="Castelle C.J."/>
            <person name="Singh A."/>
            <person name="Wilkins M.J."/>
            <person name="Williams K.H."/>
            <person name="Banfield J.F."/>
        </authorList>
    </citation>
    <scope>NUCLEOTIDE SEQUENCE [LARGE SCALE GENOMIC DNA]</scope>
</reference>
<gene>
    <name evidence="1" type="ORF">US96_C0001G0030</name>
</gene>
<dbReference type="EMBL" id="LBUZ01000001">
    <property type="protein sequence ID" value="KKQ75954.1"/>
    <property type="molecule type" value="Genomic_DNA"/>
</dbReference>
<dbReference type="AlphaFoldDB" id="A0A0G0MQL1"/>
<name>A0A0G0MQL1_9BACT</name>
<sequence length="90" mass="10280">MSVQQSIQDEIDAAWDLHDQEMECQAREGQKVIDQSECLCGHIASQHEFFGTCQVFGCGCQRFYGRDFGYPGATDYDDVRDDADYEELLN</sequence>
<accession>A0A0G0MQL1</accession>
<protein>
    <submittedName>
        <fullName evidence="1">Uncharacterized protein</fullName>
    </submittedName>
</protein>
<evidence type="ECO:0000313" key="1">
    <source>
        <dbReference type="EMBL" id="KKQ75954.1"/>
    </source>
</evidence>
<dbReference type="Proteomes" id="UP000034181">
    <property type="component" value="Unassembled WGS sequence"/>
</dbReference>
<evidence type="ECO:0000313" key="2">
    <source>
        <dbReference type="Proteomes" id="UP000034181"/>
    </source>
</evidence>
<comment type="caution">
    <text evidence="1">The sequence shown here is derived from an EMBL/GenBank/DDBJ whole genome shotgun (WGS) entry which is preliminary data.</text>
</comment>
<organism evidence="1 2">
    <name type="scientific">Candidatus Woesebacteria bacterium GW2011_GWB1_38_5b</name>
    <dbReference type="NCBI Taxonomy" id="1618569"/>
    <lineage>
        <taxon>Bacteria</taxon>
        <taxon>Candidatus Woeseibacteriota</taxon>
    </lineage>
</organism>
<proteinExistence type="predicted"/>